<dbReference type="InterPro" id="IPR054253">
    <property type="entry name" value="DUF6984"/>
</dbReference>
<dbReference type="EMBL" id="JBHULC010000012">
    <property type="protein sequence ID" value="MFD2522001.1"/>
    <property type="molecule type" value="Genomic_DNA"/>
</dbReference>
<evidence type="ECO:0000313" key="2">
    <source>
        <dbReference type="EMBL" id="MFD2522001.1"/>
    </source>
</evidence>
<comment type="caution">
    <text evidence="2">The sequence shown here is derived from an EMBL/GenBank/DDBJ whole genome shotgun (WGS) entry which is preliminary data.</text>
</comment>
<dbReference type="Pfam" id="PF22480">
    <property type="entry name" value="DUF6984"/>
    <property type="match status" value="1"/>
</dbReference>
<evidence type="ECO:0000259" key="1">
    <source>
        <dbReference type="Pfam" id="PF22480"/>
    </source>
</evidence>
<dbReference type="Proteomes" id="UP001597510">
    <property type="component" value="Unassembled WGS sequence"/>
</dbReference>
<proteinExistence type="predicted"/>
<sequence>MNEKRPIRQNEKDFIAHLLLQLNLNPADYPYDELVEEYEGGKMGSISLGGDVEGYAGDLIQVEYTDTDGTPVVITLTKDHQNRLLDLDFWKVDFSKLLEYPTPDKVTIRPAEAG</sequence>
<reference evidence="3" key="1">
    <citation type="journal article" date="2019" name="Int. J. Syst. Evol. Microbiol.">
        <title>The Global Catalogue of Microorganisms (GCM) 10K type strain sequencing project: providing services to taxonomists for standard genome sequencing and annotation.</title>
        <authorList>
            <consortium name="The Broad Institute Genomics Platform"/>
            <consortium name="The Broad Institute Genome Sequencing Center for Infectious Disease"/>
            <person name="Wu L."/>
            <person name="Ma J."/>
        </authorList>
    </citation>
    <scope>NUCLEOTIDE SEQUENCE [LARGE SCALE GENOMIC DNA]</scope>
    <source>
        <strain evidence="3">KCTC 52344</strain>
    </source>
</reference>
<organism evidence="2 3">
    <name type="scientific">Emticicia soli</name>
    <dbReference type="NCBI Taxonomy" id="2027878"/>
    <lineage>
        <taxon>Bacteria</taxon>
        <taxon>Pseudomonadati</taxon>
        <taxon>Bacteroidota</taxon>
        <taxon>Cytophagia</taxon>
        <taxon>Cytophagales</taxon>
        <taxon>Leadbetterellaceae</taxon>
        <taxon>Emticicia</taxon>
    </lineage>
</organism>
<keyword evidence="3" id="KW-1185">Reference proteome</keyword>
<protein>
    <submittedName>
        <fullName evidence="2">DUF6984 family protein</fullName>
    </submittedName>
</protein>
<gene>
    <name evidence="2" type="ORF">ACFSR2_13970</name>
</gene>
<evidence type="ECO:0000313" key="3">
    <source>
        <dbReference type="Proteomes" id="UP001597510"/>
    </source>
</evidence>
<feature type="domain" description="DUF6984" evidence="1">
    <location>
        <begin position="4"/>
        <end position="101"/>
    </location>
</feature>
<accession>A0ABW5J832</accession>
<dbReference type="RefSeq" id="WP_340239855.1">
    <property type="nucleotide sequence ID" value="NZ_JBBEWC010000015.1"/>
</dbReference>
<name>A0ABW5J832_9BACT</name>